<keyword evidence="2" id="KW-1185">Reference proteome</keyword>
<reference evidence="1" key="1">
    <citation type="journal article" date="2013" name="Nat. Commun.">
        <title>Whole-genome sequencing of Oryza brachyantha reveals mechanisms underlying Oryza genome evolution.</title>
        <authorList>
            <person name="Chen J."/>
            <person name="Huang Q."/>
            <person name="Gao D."/>
            <person name="Wang J."/>
            <person name="Lang Y."/>
            <person name="Liu T."/>
            <person name="Li B."/>
            <person name="Bai Z."/>
            <person name="Luis Goicoechea J."/>
            <person name="Liang C."/>
            <person name="Chen C."/>
            <person name="Zhang W."/>
            <person name="Sun S."/>
            <person name="Liao Y."/>
            <person name="Zhang X."/>
            <person name="Yang L."/>
            <person name="Song C."/>
            <person name="Wang M."/>
            <person name="Shi J."/>
            <person name="Liu G."/>
            <person name="Liu J."/>
            <person name="Zhou H."/>
            <person name="Zhou W."/>
            <person name="Yu Q."/>
            <person name="An N."/>
            <person name="Chen Y."/>
            <person name="Cai Q."/>
            <person name="Wang B."/>
            <person name="Liu B."/>
            <person name="Min J."/>
            <person name="Huang Y."/>
            <person name="Wu H."/>
            <person name="Li Z."/>
            <person name="Zhang Y."/>
            <person name="Yin Y."/>
            <person name="Song W."/>
            <person name="Jiang J."/>
            <person name="Jackson S.A."/>
            <person name="Wing R.A."/>
            <person name="Wang J."/>
            <person name="Chen M."/>
        </authorList>
    </citation>
    <scope>NUCLEOTIDE SEQUENCE [LARGE SCALE GENOMIC DNA]</scope>
    <source>
        <strain evidence="1">cv. IRGC 101232</strain>
    </source>
</reference>
<dbReference type="EnsemblPlants" id="OB07G16990.1">
    <property type="protein sequence ID" value="OB07G16990.1"/>
    <property type="gene ID" value="OB07G16990"/>
</dbReference>
<dbReference type="KEGG" id="obr:102700163"/>
<organism evidence="1">
    <name type="scientific">Oryza brachyantha</name>
    <name type="common">malo sina</name>
    <dbReference type="NCBI Taxonomy" id="4533"/>
    <lineage>
        <taxon>Eukaryota</taxon>
        <taxon>Viridiplantae</taxon>
        <taxon>Streptophyta</taxon>
        <taxon>Embryophyta</taxon>
        <taxon>Tracheophyta</taxon>
        <taxon>Spermatophyta</taxon>
        <taxon>Magnoliopsida</taxon>
        <taxon>Liliopsida</taxon>
        <taxon>Poales</taxon>
        <taxon>Poaceae</taxon>
        <taxon>BOP clade</taxon>
        <taxon>Oryzoideae</taxon>
        <taxon>Oryzeae</taxon>
        <taxon>Oryzinae</taxon>
        <taxon>Oryza</taxon>
    </lineage>
</organism>
<dbReference type="RefSeq" id="XP_006658458.1">
    <property type="nucleotide sequence ID" value="XM_006658395.2"/>
</dbReference>
<dbReference type="AlphaFoldDB" id="J3MJW7"/>
<dbReference type="eggNOG" id="ENOG502S3QH">
    <property type="taxonomic scope" value="Eukaryota"/>
</dbReference>
<dbReference type="PANTHER" id="PTHR48204">
    <property type="entry name" value="OS07G0265100 PROTEIN"/>
    <property type="match status" value="1"/>
</dbReference>
<dbReference type="HOGENOM" id="CLU_142542_0_0_1"/>
<dbReference type="OMA" id="CSTHSAF"/>
<protein>
    <submittedName>
        <fullName evidence="1">Uncharacterized protein</fullName>
    </submittedName>
</protein>
<evidence type="ECO:0000313" key="1">
    <source>
        <dbReference type="EnsemblPlants" id="OB07G16990.1"/>
    </source>
</evidence>
<reference evidence="1" key="2">
    <citation type="submission" date="2013-04" db="UniProtKB">
        <authorList>
            <consortium name="EnsemblPlants"/>
        </authorList>
    </citation>
    <scope>IDENTIFICATION</scope>
</reference>
<dbReference type="Proteomes" id="UP000006038">
    <property type="component" value="Chromosome 7"/>
</dbReference>
<accession>J3MJW7</accession>
<dbReference type="OrthoDB" id="1891930at2759"/>
<dbReference type="STRING" id="4533.J3MJW7"/>
<gene>
    <name evidence="1" type="primary">LOC102700163</name>
</gene>
<evidence type="ECO:0000313" key="2">
    <source>
        <dbReference type="Proteomes" id="UP000006038"/>
    </source>
</evidence>
<dbReference type="GeneID" id="102700163"/>
<name>J3MJW7_ORYBR</name>
<proteinExistence type="predicted"/>
<sequence>MVTSDSGPSLRRHSRRRRRLVFDRRYGWIFDEWTDPADAALAGGRGMFCVLPMARSLLDFAVSSVTCAADSVSRTLKRSEISSPIAYLPALSLERRQQTWFRELEHVGVIADTKLVPCRTQCSLECMSTDGH</sequence>
<dbReference type="Gramene" id="OB07G16990.1">
    <property type="protein sequence ID" value="OB07G16990.1"/>
    <property type="gene ID" value="OB07G16990"/>
</dbReference>
<dbReference type="PANTHER" id="PTHR48204:SF1">
    <property type="entry name" value="OS07G0265100 PROTEIN"/>
    <property type="match status" value="1"/>
</dbReference>